<protein>
    <submittedName>
        <fullName evidence="2">Uncharacterized protein</fullName>
    </submittedName>
</protein>
<comment type="caution">
    <text evidence="2">The sequence shown here is derived from an EMBL/GenBank/DDBJ whole genome shotgun (WGS) entry which is preliminary data.</text>
</comment>
<dbReference type="Proteomes" id="UP000825729">
    <property type="component" value="Unassembled WGS sequence"/>
</dbReference>
<dbReference type="EMBL" id="JAINDJ010000006">
    <property type="protein sequence ID" value="KAG9444560.1"/>
    <property type="molecule type" value="Genomic_DNA"/>
</dbReference>
<dbReference type="InterPro" id="IPR036322">
    <property type="entry name" value="WD40_repeat_dom_sf"/>
</dbReference>
<gene>
    <name evidence="2" type="ORF">H6P81_015900</name>
</gene>
<dbReference type="InterPro" id="IPR015943">
    <property type="entry name" value="WD40/YVTN_repeat-like_dom_sf"/>
</dbReference>
<dbReference type="InterPro" id="IPR052858">
    <property type="entry name" value="E3_ubiquitin-ligase_LIN"/>
</dbReference>
<dbReference type="InterPro" id="IPR001680">
    <property type="entry name" value="WD40_rpt"/>
</dbReference>
<evidence type="ECO:0000256" key="1">
    <source>
        <dbReference type="PROSITE-ProRule" id="PRU00221"/>
    </source>
</evidence>
<dbReference type="Pfam" id="PF00400">
    <property type="entry name" value="WD40"/>
    <property type="match status" value="1"/>
</dbReference>
<keyword evidence="1" id="KW-0853">WD repeat</keyword>
<evidence type="ECO:0000313" key="2">
    <source>
        <dbReference type="EMBL" id="KAG9444560.1"/>
    </source>
</evidence>
<dbReference type="Gene3D" id="2.130.10.10">
    <property type="entry name" value="YVTN repeat-like/Quinoprotein amine dehydrogenase"/>
    <property type="match status" value="1"/>
</dbReference>
<dbReference type="PROSITE" id="PS50082">
    <property type="entry name" value="WD_REPEATS_2"/>
    <property type="match status" value="1"/>
</dbReference>
<dbReference type="SUPFAM" id="SSF50978">
    <property type="entry name" value="WD40 repeat-like"/>
    <property type="match status" value="1"/>
</dbReference>
<name>A0AAV7E6R5_ARIFI</name>
<keyword evidence="3" id="KW-1185">Reference proteome</keyword>
<reference evidence="2 3" key="1">
    <citation type="submission" date="2021-07" db="EMBL/GenBank/DDBJ databases">
        <title>The Aristolochia fimbriata genome: insights into angiosperm evolution, floral development and chemical biosynthesis.</title>
        <authorList>
            <person name="Jiao Y."/>
        </authorList>
    </citation>
    <scope>NUCLEOTIDE SEQUENCE [LARGE SCALE GENOMIC DNA]</scope>
    <source>
        <strain evidence="2">IBCAS-2021</strain>
        <tissue evidence="2">Leaf</tissue>
    </source>
</reference>
<sequence>MQGVMHVSCVHTQILEAGNPSTGAINALLYYKGLLCTGHPDGSIRVWDVEGQTTKYAWEVKAHKKQITCVALFEPGDSLLTGSSDKTVQKVAGSGPLAGMANEKKETGVCTSHRVEGSNTENRLMWPNDLYNHSELWCQDASIQVPPMLTLSIYEGYREKVREITGEKIVGSDLHNLCSEDTLDVLLEARTTRLLQMGRDRLMQAVILIK</sequence>
<dbReference type="SMART" id="SM00320">
    <property type="entry name" value="WD40"/>
    <property type="match status" value="2"/>
</dbReference>
<dbReference type="PANTHER" id="PTHR47446">
    <property type="entry name" value="RING-TYPE E3 UBIQUITIN TRANSFERASE"/>
    <property type="match status" value="1"/>
</dbReference>
<feature type="repeat" description="WD" evidence="1">
    <location>
        <begin position="34"/>
        <end position="57"/>
    </location>
</feature>
<proteinExistence type="predicted"/>
<dbReference type="PANTHER" id="PTHR47446:SF2">
    <property type="entry name" value="RING-TYPE E3 UBIQUITIN TRANSFERASE"/>
    <property type="match status" value="1"/>
</dbReference>
<evidence type="ECO:0000313" key="3">
    <source>
        <dbReference type="Proteomes" id="UP000825729"/>
    </source>
</evidence>
<organism evidence="2 3">
    <name type="scientific">Aristolochia fimbriata</name>
    <name type="common">White veined hardy Dutchman's pipe vine</name>
    <dbReference type="NCBI Taxonomy" id="158543"/>
    <lineage>
        <taxon>Eukaryota</taxon>
        <taxon>Viridiplantae</taxon>
        <taxon>Streptophyta</taxon>
        <taxon>Embryophyta</taxon>
        <taxon>Tracheophyta</taxon>
        <taxon>Spermatophyta</taxon>
        <taxon>Magnoliopsida</taxon>
        <taxon>Magnoliidae</taxon>
        <taxon>Piperales</taxon>
        <taxon>Aristolochiaceae</taxon>
        <taxon>Aristolochia</taxon>
    </lineage>
</organism>
<accession>A0AAV7E6R5</accession>
<dbReference type="AlphaFoldDB" id="A0AAV7E6R5"/>